<evidence type="ECO:0000256" key="1">
    <source>
        <dbReference type="SAM" id="Phobius"/>
    </source>
</evidence>
<dbReference type="InParanoid" id="A0A165HN00"/>
<evidence type="ECO:0000313" key="3">
    <source>
        <dbReference type="EMBL" id="KZF23755.1"/>
    </source>
</evidence>
<dbReference type="FunCoup" id="A0A165HN00">
    <property type="interactions" value="86"/>
</dbReference>
<dbReference type="STRING" id="1328760.A0A165HN00"/>
<reference evidence="3 4" key="1">
    <citation type="journal article" date="2016" name="Fungal Biol.">
        <title>The genome of Xylona heveae provides a window into fungal endophytism.</title>
        <authorList>
            <person name="Gazis R."/>
            <person name="Kuo A."/>
            <person name="Riley R."/>
            <person name="LaButti K."/>
            <person name="Lipzen A."/>
            <person name="Lin J."/>
            <person name="Amirebrahimi M."/>
            <person name="Hesse C.N."/>
            <person name="Spatafora J.W."/>
            <person name="Henrissat B."/>
            <person name="Hainaut M."/>
            <person name="Grigoriev I.V."/>
            <person name="Hibbett D.S."/>
        </authorList>
    </citation>
    <scope>NUCLEOTIDE SEQUENCE [LARGE SCALE GENOMIC DNA]</scope>
    <source>
        <strain evidence="3 4">TC161</strain>
    </source>
</reference>
<dbReference type="Pfam" id="PF01553">
    <property type="entry name" value="Acyltransferase"/>
    <property type="match status" value="1"/>
</dbReference>
<dbReference type="PANTHER" id="PTHR31605">
    <property type="entry name" value="GLYCEROL-3-PHOSPHATE O-ACYLTRANSFERASE 1"/>
    <property type="match status" value="1"/>
</dbReference>
<sequence>MASKAPDLPRVSLIYDLILMILNTLVELFFRAIEVRGRWKIPRKGGVILVAAPHANQIMRNMNRQVSWLMAEKSFERKFVGEIARKLGTVPVARTMDRAKPGKGSVYLPDPIENPLLLRGIGTDFTGPDFAVGSTIYLPAINGQSERLDIADIRGPEEVILKKAPSSADALYQLTGEHNVFGLESNVDCKKGYPSFAGSRYKVAPHMDQSHVYQAVFDRLNQGGCVGIFPEGGSHDRPDLLPLKAGIAIMALGARANNADVQVIPVGLNYFRAHKFRSRAVIEFGDPVEIPEKLVEMYRKGRRREAIGEVLNDVYKSLISVTLNCADYETLMVIQSARRLYAARNPKISLSQVIEINRRLLKGYNEHQGDPRIMRLFTAIDQYNRRLRQLGIRDHQVETARLSASRVLSTLLYRFGLLVVLSVGTLPGLVLFAPVFVASKIISDKKSKEALAASSVKLRGRDVMATWKLLVALAFAPLLYTVYSLLLAYWTSRNRIQGYIPDDVPIWRIIFLGFIIFPAISFAALRIGEVGMDILKSMRPLILCLVPTSASTLGELQEQREHLSKEVTDLINTFGPSMFPDCMATQAKIAQQLKSQIASMALDPDDSFDHFWIHH</sequence>
<evidence type="ECO:0000313" key="4">
    <source>
        <dbReference type="Proteomes" id="UP000076632"/>
    </source>
</evidence>
<organism evidence="3 4">
    <name type="scientific">Xylona heveae (strain CBS 132557 / TC161)</name>
    <dbReference type="NCBI Taxonomy" id="1328760"/>
    <lineage>
        <taxon>Eukaryota</taxon>
        <taxon>Fungi</taxon>
        <taxon>Dikarya</taxon>
        <taxon>Ascomycota</taxon>
        <taxon>Pezizomycotina</taxon>
        <taxon>Xylonomycetes</taxon>
        <taxon>Xylonales</taxon>
        <taxon>Xylonaceae</taxon>
        <taxon>Xylona</taxon>
    </lineage>
</organism>
<protein>
    <recommendedName>
        <fullName evidence="2">Phospholipid/glycerol acyltransferase domain-containing protein</fullName>
    </recommendedName>
</protein>
<feature type="transmembrane region" description="Helical" evidence="1">
    <location>
        <begin position="411"/>
        <end position="438"/>
    </location>
</feature>
<evidence type="ECO:0000259" key="2">
    <source>
        <dbReference type="Pfam" id="PF01553"/>
    </source>
</evidence>
<feature type="transmembrane region" description="Helical" evidence="1">
    <location>
        <begin position="467"/>
        <end position="486"/>
    </location>
</feature>
<dbReference type="OMA" id="HPFRSTI"/>
<dbReference type="InterPro" id="IPR002123">
    <property type="entry name" value="Plipid/glycerol_acylTrfase"/>
</dbReference>
<gene>
    <name evidence="3" type="ORF">L228DRAFT_253014</name>
</gene>
<dbReference type="EMBL" id="KV407457">
    <property type="protein sequence ID" value="KZF23755.1"/>
    <property type="molecule type" value="Genomic_DNA"/>
</dbReference>
<dbReference type="GO" id="GO:0016287">
    <property type="term" value="F:glycerone-phosphate O-acyltransferase activity"/>
    <property type="evidence" value="ECO:0007669"/>
    <property type="project" value="TreeGrafter"/>
</dbReference>
<keyword evidence="1" id="KW-1133">Transmembrane helix</keyword>
<dbReference type="GO" id="GO:0004366">
    <property type="term" value="F:glycerol-3-phosphate O-acyltransferase activity"/>
    <property type="evidence" value="ECO:0007669"/>
    <property type="project" value="TreeGrafter"/>
</dbReference>
<dbReference type="Proteomes" id="UP000076632">
    <property type="component" value="Unassembled WGS sequence"/>
</dbReference>
<dbReference type="OrthoDB" id="2427554at2759"/>
<keyword evidence="1" id="KW-0812">Transmembrane</keyword>
<dbReference type="SUPFAM" id="SSF69593">
    <property type="entry name" value="Glycerol-3-phosphate (1)-acyltransferase"/>
    <property type="match status" value="1"/>
</dbReference>
<dbReference type="GeneID" id="28898861"/>
<dbReference type="InterPro" id="IPR052744">
    <property type="entry name" value="GPAT/DAPAT"/>
</dbReference>
<feature type="domain" description="Phospholipid/glycerol acyltransferase" evidence="2">
    <location>
        <begin position="210"/>
        <end position="268"/>
    </location>
</feature>
<feature type="transmembrane region" description="Helical" evidence="1">
    <location>
        <begin position="12"/>
        <end position="33"/>
    </location>
</feature>
<dbReference type="PANTHER" id="PTHR31605:SF0">
    <property type="entry name" value="GLYCEROL-3-PHOSPHATE O-ACYLTRANSFERASE 1"/>
    <property type="match status" value="1"/>
</dbReference>
<keyword evidence="1" id="KW-0472">Membrane</keyword>
<dbReference type="AlphaFoldDB" id="A0A165HN00"/>
<dbReference type="RefSeq" id="XP_018189310.1">
    <property type="nucleotide sequence ID" value="XM_018333724.1"/>
</dbReference>
<keyword evidence="4" id="KW-1185">Reference proteome</keyword>
<proteinExistence type="predicted"/>
<feature type="transmembrane region" description="Helical" evidence="1">
    <location>
        <begin position="506"/>
        <end position="528"/>
    </location>
</feature>
<dbReference type="GO" id="GO:0008654">
    <property type="term" value="P:phospholipid biosynthetic process"/>
    <property type="evidence" value="ECO:0007669"/>
    <property type="project" value="TreeGrafter"/>
</dbReference>
<accession>A0A165HN00</accession>
<name>A0A165HN00_XYLHT</name>